<dbReference type="RefSeq" id="WP_419191768.1">
    <property type="nucleotide sequence ID" value="NZ_CP036287.1"/>
</dbReference>
<keyword evidence="2" id="KW-0812">Transmembrane</keyword>
<name>A0A518BQ32_9BACT</name>
<keyword evidence="2" id="KW-1133">Transmembrane helix</keyword>
<accession>A0A518BQ32</accession>
<dbReference type="SMART" id="SM00240">
    <property type="entry name" value="FHA"/>
    <property type="match status" value="1"/>
</dbReference>
<organism evidence="4 5">
    <name type="scientific">Engelhardtia mirabilis</name>
    <dbReference type="NCBI Taxonomy" id="2528011"/>
    <lineage>
        <taxon>Bacteria</taxon>
        <taxon>Pseudomonadati</taxon>
        <taxon>Planctomycetota</taxon>
        <taxon>Planctomycetia</taxon>
        <taxon>Planctomycetia incertae sedis</taxon>
        <taxon>Engelhardtia</taxon>
    </lineage>
</organism>
<feature type="region of interest" description="Disordered" evidence="1">
    <location>
        <begin position="1"/>
        <end position="23"/>
    </location>
</feature>
<reference evidence="4 5" key="1">
    <citation type="submission" date="2019-02" db="EMBL/GenBank/DDBJ databases">
        <title>Deep-cultivation of Planctomycetes and their phenomic and genomic characterization uncovers novel biology.</title>
        <authorList>
            <person name="Wiegand S."/>
            <person name="Jogler M."/>
            <person name="Boedeker C."/>
            <person name="Pinto D."/>
            <person name="Vollmers J."/>
            <person name="Rivas-Marin E."/>
            <person name="Kohn T."/>
            <person name="Peeters S.H."/>
            <person name="Heuer A."/>
            <person name="Rast P."/>
            <person name="Oberbeckmann S."/>
            <person name="Bunk B."/>
            <person name="Jeske O."/>
            <person name="Meyerdierks A."/>
            <person name="Storesund J.E."/>
            <person name="Kallscheuer N."/>
            <person name="Luecker S."/>
            <person name="Lage O.M."/>
            <person name="Pohl T."/>
            <person name="Merkel B.J."/>
            <person name="Hornburger P."/>
            <person name="Mueller R.-W."/>
            <person name="Bruemmer F."/>
            <person name="Labrenz M."/>
            <person name="Spormann A.M."/>
            <person name="Op den Camp H."/>
            <person name="Overmann J."/>
            <person name="Amann R."/>
            <person name="Jetten M.S.M."/>
            <person name="Mascher T."/>
            <person name="Medema M.H."/>
            <person name="Devos D.P."/>
            <person name="Kaster A.-K."/>
            <person name="Ovreas L."/>
            <person name="Rohde M."/>
            <person name="Galperin M.Y."/>
            <person name="Jogler C."/>
        </authorList>
    </citation>
    <scope>NUCLEOTIDE SEQUENCE [LARGE SCALE GENOMIC DNA]</scope>
    <source>
        <strain evidence="4 5">Pla133</strain>
    </source>
</reference>
<feature type="transmembrane region" description="Helical" evidence="2">
    <location>
        <begin position="227"/>
        <end position="248"/>
    </location>
</feature>
<keyword evidence="5" id="KW-1185">Reference proteome</keyword>
<evidence type="ECO:0000259" key="3">
    <source>
        <dbReference type="PROSITE" id="PS50006"/>
    </source>
</evidence>
<dbReference type="Gene3D" id="2.60.200.20">
    <property type="match status" value="1"/>
</dbReference>
<dbReference type="InterPro" id="IPR050923">
    <property type="entry name" value="Cell_Proc_Reg/RNA_Proc"/>
</dbReference>
<dbReference type="EMBL" id="CP036287">
    <property type="protein sequence ID" value="QDU69077.1"/>
    <property type="molecule type" value="Genomic_DNA"/>
</dbReference>
<dbReference type="InterPro" id="IPR008984">
    <property type="entry name" value="SMAD_FHA_dom_sf"/>
</dbReference>
<gene>
    <name evidence="4" type="primary">fhaB</name>
    <name evidence="4" type="ORF">Pla133_41930</name>
</gene>
<dbReference type="Proteomes" id="UP000316921">
    <property type="component" value="Chromosome"/>
</dbReference>
<proteinExistence type="predicted"/>
<dbReference type="PROSITE" id="PS50006">
    <property type="entry name" value="FHA_DOMAIN"/>
    <property type="match status" value="1"/>
</dbReference>
<evidence type="ECO:0000313" key="4">
    <source>
        <dbReference type="EMBL" id="QDU69077.1"/>
    </source>
</evidence>
<dbReference type="InterPro" id="IPR032030">
    <property type="entry name" value="YscD_cytoplasmic_dom"/>
</dbReference>
<dbReference type="AlphaFoldDB" id="A0A518BQ32"/>
<dbReference type="KEGG" id="pbap:Pla133_41930"/>
<evidence type="ECO:0000313" key="5">
    <source>
        <dbReference type="Proteomes" id="UP000316921"/>
    </source>
</evidence>
<dbReference type="Pfam" id="PF16697">
    <property type="entry name" value="Yop-YscD_cpl"/>
    <property type="match status" value="1"/>
</dbReference>
<feature type="compositionally biased region" description="Basic and acidic residues" evidence="1">
    <location>
        <begin position="1"/>
        <end position="17"/>
    </location>
</feature>
<dbReference type="CDD" id="cd00060">
    <property type="entry name" value="FHA"/>
    <property type="match status" value="1"/>
</dbReference>
<evidence type="ECO:0000256" key="1">
    <source>
        <dbReference type="SAM" id="MobiDB-lite"/>
    </source>
</evidence>
<keyword evidence="2" id="KW-0472">Membrane</keyword>
<feature type="compositionally biased region" description="Basic and acidic residues" evidence="1">
    <location>
        <begin position="209"/>
        <end position="223"/>
    </location>
</feature>
<protein>
    <submittedName>
        <fullName evidence="4">FHA domain-containing protein FhaB</fullName>
    </submittedName>
</protein>
<sequence length="741" mass="76705">MTERFNLRFESGDRRGESVPVPRSGLLIGRRDGNDLVIADPSVSGRHALVRPDGDGLAVEDLGSTNGTLIEGKRIERGHVSPGQALRIGKVELSVADAESAAVSAAPPAAGPRSGEIDLEIDLGGDDGGPMLEDEIDLGGSAPSIPAIPVAEPLGRSMPAASLPARTAAPTGQPAGQPTARAGSPSPETFPTDASAARSVPPTSAGELHSIDESALERSRRERGSPLVTIAVGALLLGGIGVAAFLLLDPGGQADDGAGGAEPLAIADNLIVGGDLEGDDAESLLESDGAGRFLADRAYASSGQSGLGFVASGGASVRASTAPVRALAGRTLAASAAVRVTESATARVGLEISDSSGLKSPFTIWSGAPEVDVDERLEVRAAVPAGYDRARLTIAAGDGSADPSTDEDSDVGEVAVDDLAIVVSSEPAAVEIAVGDFVLGTAAPGNAELRLQHIAEILLTARIGRGESPLASSATMQLRSDGNGRVRVDASGAGKLWIEARAELIGEDGRALATTGVDGYRARSGDFDSSGVDSVLLGGGVQLTRLLFDRPVDVRASERGGRQRLEIDLAGAGGFTLQLSFQAELEGATELATRARAAGRDGRLGDVLALWGELLRDYPFEQGLVREADAARAEIIGQGLEELRAVDDEVERARFFALPGIYERCERDVRAVADRYRPSEGREASEVFERADALLTAIRAERTALETAAGSEPERQRAILGWLERHEFEKLAARVRDAVDG</sequence>
<feature type="region of interest" description="Disordered" evidence="1">
    <location>
        <begin position="163"/>
        <end position="223"/>
    </location>
</feature>
<feature type="domain" description="FHA" evidence="3">
    <location>
        <begin position="26"/>
        <end position="75"/>
    </location>
</feature>
<dbReference type="PANTHER" id="PTHR23308">
    <property type="entry name" value="NUCLEAR INHIBITOR OF PROTEIN PHOSPHATASE-1"/>
    <property type="match status" value="1"/>
</dbReference>
<dbReference type="InterPro" id="IPR000253">
    <property type="entry name" value="FHA_dom"/>
</dbReference>
<dbReference type="SUPFAM" id="SSF49879">
    <property type="entry name" value="SMAD/FHA domain"/>
    <property type="match status" value="1"/>
</dbReference>
<evidence type="ECO:0000256" key="2">
    <source>
        <dbReference type="SAM" id="Phobius"/>
    </source>
</evidence>